<evidence type="ECO:0000313" key="2">
    <source>
        <dbReference type="EMBL" id="QOP45060.1"/>
    </source>
</evidence>
<feature type="transmembrane region" description="Helical" evidence="1">
    <location>
        <begin position="6"/>
        <end position="25"/>
    </location>
</feature>
<organism evidence="2 3">
    <name type="scientific">Sulfurimonas paralvinellae</name>
    <dbReference type="NCBI Taxonomy" id="317658"/>
    <lineage>
        <taxon>Bacteria</taxon>
        <taxon>Pseudomonadati</taxon>
        <taxon>Campylobacterota</taxon>
        <taxon>Epsilonproteobacteria</taxon>
        <taxon>Campylobacterales</taxon>
        <taxon>Sulfurimonadaceae</taxon>
        <taxon>Sulfurimonas</taxon>
    </lineage>
</organism>
<feature type="transmembrane region" description="Helical" evidence="1">
    <location>
        <begin position="37"/>
        <end position="55"/>
    </location>
</feature>
<dbReference type="EMBL" id="CP041406">
    <property type="protein sequence ID" value="QOP45060.1"/>
    <property type="molecule type" value="Genomic_DNA"/>
</dbReference>
<dbReference type="Proteomes" id="UP000593580">
    <property type="component" value="Chromosome"/>
</dbReference>
<evidence type="ECO:0000256" key="1">
    <source>
        <dbReference type="SAM" id="Phobius"/>
    </source>
</evidence>
<keyword evidence="1" id="KW-0472">Membrane</keyword>
<dbReference type="AlphaFoldDB" id="A0A7M1B5W8"/>
<keyword evidence="1" id="KW-0812">Transmembrane</keyword>
<evidence type="ECO:0000313" key="3">
    <source>
        <dbReference type="Proteomes" id="UP000593580"/>
    </source>
</evidence>
<gene>
    <name evidence="2" type="ORF">FM071_01610</name>
</gene>
<accession>A0A7M1B5W8</accession>
<dbReference type="RefSeq" id="WP_193111303.1">
    <property type="nucleotide sequence ID" value="NZ_CP041406.1"/>
</dbReference>
<protein>
    <submittedName>
        <fullName evidence="2">Uncharacterized protein</fullName>
    </submittedName>
</protein>
<sequence length="296" mass="34447">MFEITTAWIAPVVIAFGVVLRPYILKYMGKKGFVPNLLYFIVLMFIVVPLEMYHFRFTLTSLDDESAKRVVSKVLQSKILSEYKTPTNVLWKPYDAKKKLYNIKANIQKNEETFNIYMQTKCEFFKGCELALKDIVILSQNDRQNRAIQDVTQEMFFHRPCSDKIAQDMAITRVIPGIFKILFDKFSKIKDTHADYKLENIGLSSAKEFNTAEKLKVDAKNYTLVNECKADLKLEGYFHVISKEGDSAKPILKYMFRSLQQDKDLYLLEGPFYFNIYTDDSNVNVMGTFLTIKKKK</sequence>
<keyword evidence="1" id="KW-1133">Transmembrane helix</keyword>
<dbReference type="KEGG" id="spal:FM071_01610"/>
<keyword evidence="3" id="KW-1185">Reference proteome</keyword>
<reference evidence="2 3" key="1">
    <citation type="submission" date="2019-07" db="EMBL/GenBank/DDBJ databases">
        <title>Sulfurimonas paralvinellae sp. nov., a novel mesophilic, hydrogen- and sulfur-oxidizing chemolithoautotroph within the Epsilonproteo- bacteria isolated from a deep-sea hydrothermal vent polychaete nest, reclassification of Thiomicrospira denitrificans as Sulfurimonas denitrificans comb. nov. and emended description of the genus Sulfurimonas.</title>
        <authorList>
            <person name="Wang S."/>
            <person name="Jiang L."/>
            <person name="Shao Z."/>
        </authorList>
    </citation>
    <scope>NUCLEOTIDE SEQUENCE [LARGE SCALE GENOMIC DNA]</scope>
    <source>
        <strain evidence="2 3">GO25</strain>
    </source>
</reference>
<proteinExistence type="predicted"/>
<name>A0A7M1B5W8_9BACT</name>